<dbReference type="AlphaFoldDB" id="A0A4C1WZP0"/>
<reference evidence="2 3" key="1">
    <citation type="journal article" date="2019" name="Commun. Biol.">
        <title>The bagworm genome reveals a unique fibroin gene that provides high tensile strength.</title>
        <authorList>
            <person name="Kono N."/>
            <person name="Nakamura H."/>
            <person name="Ohtoshi R."/>
            <person name="Tomita M."/>
            <person name="Numata K."/>
            <person name="Arakawa K."/>
        </authorList>
    </citation>
    <scope>NUCLEOTIDE SEQUENCE [LARGE SCALE GENOMIC DNA]</scope>
</reference>
<accession>A0A4C1WZP0</accession>
<dbReference type="EMBL" id="BGZK01000672">
    <property type="protein sequence ID" value="GBP55554.1"/>
    <property type="molecule type" value="Genomic_DNA"/>
</dbReference>
<organism evidence="2 3">
    <name type="scientific">Eumeta variegata</name>
    <name type="common">Bagworm moth</name>
    <name type="synonym">Eumeta japonica</name>
    <dbReference type="NCBI Taxonomy" id="151549"/>
    <lineage>
        <taxon>Eukaryota</taxon>
        <taxon>Metazoa</taxon>
        <taxon>Ecdysozoa</taxon>
        <taxon>Arthropoda</taxon>
        <taxon>Hexapoda</taxon>
        <taxon>Insecta</taxon>
        <taxon>Pterygota</taxon>
        <taxon>Neoptera</taxon>
        <taxon>Endopterygota</taxon>
        <taxon>Lepidoptera</taxon>
        <taxon>Glossata</taxon>
        <taxon>Ditrysia</taxon>
        <taxon>Tineoidea</taxon>
        <taxon>Psychidae</taxon>
        <taxon>Oiketicinae</taxon>
        <taxon>Eumeta</taxon>
    </lineage>
</organism>
<protein>
    <submittedName>
        <fullName evidence="2">Uncharacterized protein</fullName>
    </submittedName>
</protein>
<evidence type="ECO:0000256" key="1">
    <source>
        <dbReference type="SAM" id="MobiDB-lite"/>
    </source>
</evidence>
<gene>
    <name evidence="2" type="ORF">EVAR_34388_1</name>
</gene>
<sequence length="113" mass="12837">MTQSSRFRVRNWYLEQDRDPDGNPEPIQGKTKNETVFKFGTTSGSRIGTGSDIGEVWDSIWICVIRHVQTDRHEGTSETQHGSGRRAGVSSSDRAVIWSSRERREGLNNSRRS</sequence>
<feature type="region of interest" description="Disordered" evidence="1">
    <location>
        <begin position="71"/>
        <end position="113"/>
    </location>
</feature>
<dbReference type="Proteomes" id="UP000299102">
    <property type="component" value="Unassembled WGS sequence"/>
</dbReference>
<feature type="region of interest" description="Disordered" evidence="1">
    <location>
        <begin position="1"/>
        <end position="33"/>
    </location>
</feature>
<evidence type="ECO:0000313" key="2">
    <source>
        <dbReference type="EMBL" id="GBP55554.1"/>
    </source>
</evidence>
<evidence type="ECO:0000313" key="3">
    <source>
        <dbReference type="Proteomes" id="UP000299102"/>
    </source>
</evidence>
<proteinExistence type="predicted"/>
<comment type="caution">
    <text evidence="2">The sequence shown here is derived from an EMBL/GenBank/DDBJ whole genome shotgun (WGS) entry which is preliminary data.</text>
</comment>
<keyword evidence="3" id="KW-1185">Reference proteome</keyword>
<name>A0A4C1WZP0_EUMVA</name>